<dbReference type="EC" id="2.4.1.258" evidence="3"/>
<dbReference type="OMA" id="PERYGIH"/>
<evidence type="ECO:0000256" key="11">
    <source>
        <dbReference type="SAM" id="Phobius"/>
    </source>
</evidence>
<dbReference type="Pfam" id="PF05208">
    <property type="entry name" value="ALG3"/>
    <property type="match status" value="1"/>
</dbReference>
<evidence type="ECO:0000313" key="12">
    <source>
        <dbReference type="Proteomes" id="UP000694843"/>
    </source>
</evidence>
<dbReference type="GeneID" id="108680358"/>
<feature type="transmembrane region" description="Helical" evidence="11">
    <location>
        <begin position="47"/>
        <end position="68"/>
    </location>
</feature>
<evidence type="ECO:0000256" key="6">
    <source>
        <dbReference type="ARBA" id="ARBA00022692"/>
    </source>
</evidence>
<dbReference type="KEGG" id="hazt:108680358"/>
<comment type="pathway">
    <text evidence="2">Protein modification; protein glycosylation.</text>
</comment>
<evidence type="ECO:0000256" key="9">
    <source>
        <dbReference type="ARBA" id="ARBA00023136"/>
    </source>
</evidence>
<feature type="transmembrane region" description="Helical" evidence="11">
    <location>
        <begin position="406"/>
        <end position="425"/>
    </location>
</feature>
<proteinExistence type="predicted"/>
<keyword evidence="9 11" id="KW-0472">Membrane</keyword>
<reference evidence="13 14" key="1">
    <citation type="submission" date="2025-04" db="UniProtKB">
        <authorList>
            <consortium name="RefSeq"/>
        </authorList>
    </citation>
    <scope>IDENTIFICATION</scope>
    <source>
        <tissue evidence="13 14">Whole organism</tissue>
    </source>
</reference>
<keyword evidence="4" id="KW-0328">Glycosyltransferase</keyword>
<evidence type="ECO:0000313" key="13">
    <source>
        <dbReference type="RefSeq" id="XP_018024651.1"/>
    </source>
</evidence>
<evidence type="ECO:0000256" key="3">
    <source>
        <dbReference type="ARBA" id="ARBA00011964"/>
    </source>
</evidence>
<evidence type="ECO:0000256" key="10">
    <source>
        <dbReference type="ARBA" id="ARBA00049506"/>
    </source>
</evidence>
<feature type="transmembrane region" description="Helical" evidence="11">
    <location>
        <begin position="133"/>
        <end position="152"/>
    </location>
</feature>
<dbReference type="Proteomes" id="UP000694843">
    <property type="component" value="Unplaced"/>
</dbReference>
<keyword evidence="6 11" id="KW-0812">Transmembrane</keyword>
<dbReference type="PANTHER" id="PTHR12646:SF0">
    <property type="entry name" value="DOL-P-MAN:MAN(5)GLCNAC(2)-PP-DOL ALPHA-1,3-MANNOSYLTRANSFERASE"/>
    <property type="match status" value="1"/>
</dbReference>
<comment type="catalytic activity">
    <reaction evidence="10">
        <text>an alpha-D-Man-(1-&gt;2)-alpha-D-Man-(1-&gt;2)-alpha-D-Man-(1-&gt;3)-[alpha-D-Man-(1-&gt;6)]-beta-D-Man-(1-&gt;4)-beta-D-GlcNAc-(1-&gt;4)-alpha-D-GlcNAc-diphospho-di-trans,poly-cis-dolichol + a di-trans,poly-cis-dolichyl beta-D-mannosyl phosphate = an alpha-D-Man-(1-&gt;2)-alpha-D-Man-(1-&gt;2)-alpha-D-Man-(1-&gt;3)-[alpha-D-Man-(1-&gt;3)-alpha-D-Man-(1-&gt;6)]-beta-D-Man-(1-&gt;4)-beta-D-GlcNAc-(1-&gt;4)-alpha-D-GlcNAc-diphospho-di-trans,poly-cis-dolichol + a di-trans,poly-cis-dolichyl phosphate + H(+)</text>
        <dbReference type="Rhea" id="RHEA:29527"/>
        <dbReference type="Rhea" id="RHEA-COMP:19498"/>
        <dbReference type="Rhea" id="RHEA-COMP:19501"/>
        <dbReference type="Rhea" id="RHEA-COMP:19516"/>
        <dbReference type="Rhea" id="RHEA-COMP:19517"/>
        <dbReference type="ChEBI" id="CHEBI:15378"/>
        <dbReference type="ChEBI" id="CHEBI:57683"/>
        <dbReference type="ChEBI" id="CHEBI:58211"/>
        <dbReference type="ChEBI" id="CHEBI:132515"/>
        <dbReference type="ChEBI" id="CHEBI:132516"/>
        <dbReference type="EC" id="2.4.1.258"/>
    </reaction>
    <physiologicalReaction direction="left-to-right" evidence="10">
        <dbReference type="Rhea" id="RHEA:29528"/>
    </physiologicalReaction>
</comment>
<accession>A0A8B7PH56</accession>
<comment type="subcellular location">
    <subcellularLocation>
        <location evidence="1">Endoplasmic reticulum membrane</location>
        <topology evidence="1">Multi-pass membrane protein</topology>
    </subcellularLocation>
</comment>
<evidence type="ECO:0000256" key="8">
    <source>
        <dbReference type="ARBA" id="ARBA00022989"/>
    </source>
</evidence>
<sequence length="451" mass="51624">MANARGRQMSRKATGLTNKYTSLFASIWDSARTRITKHVSKNNIMNLVFNPTYCWISAVLLIFAEILLNSWIIHNVKYTEIDWKAYMQEVEGFLNGTFDYNLLKGDTGPLVYPAGFVYIFSGLYYLTDSGRNVLLAQYIFAGLYVLTLALIFRLYCKSRKVPPYVLVLLSCCSYRVHSIYVLRLFNDPVAMFFLYGALNLFCEGWWTLGSFLFSCAVSVKMNVLLFAPALLHAYMMSLGLLGTFLQLSVCAAVQVLMGAPFLLHNPLSYLKGAFDLGRVFLYEWTVNWKLLPEDVFLDWRFHVGLVGAHLLLLALFAALQWHRCLRGLQTFRRSNVGVSCQLLLLPLFCSNFIGMVVSRSLHYQFYVWYYHSLPYLAWSTTLPTTYKLLLLGLLELAWNTFPATSWSSGLLHLCHLVLLLALFFNRPSKENSKKMAQRLLKNGSQKTKKES</sequence>
<evidence type="ECO:0000256" key="4">
    <source>
        <dbReference type="ARBA" id="ARBA00022676"/>
    </source>
</evidence>
<feature type="transmembrane region" description="Helical" evidence="11">
    <location>
        <begin position="164"/>
        <end position="185"/>
    </location>
</feature>
<dbReference type="RefSeq" id="XP_018024652.1">
    <property type="nucleotide sequence ID" value="XM_018169163.2"/>
</dbReference>
<organism evidence="12 13">
    <name type="scientific">Hyalella azteca</name>
    <name type="common">Amphipod</name>
    <dbReference type="NCBI Taxonomy" id="294128"/>
    <lineage>
        <taxon>Eukaryota</taxon>
        <taxon>Metazoa</taxon>
        <taxon>Ecdysozoa</taxon>
        <taxon>Arthropoda</taxon>
        <taxon>Crustacea</taxon>
        <taxon>Multicrustacea</taxon>
        <taxon>Malacostraca</taxon>
        <taxon>Eumalacostraca</taxon>
        <taxon>Peracarida</taxon>
        <taxon>Amphipoda</taxon>
        <taxon>Senticaudata</taxon>
        <taxon>Talitrida</taxon>
        <taxon>Talitroidea</taxon>
        <taxon>Hyalellidae</taxon>
        <taxon>Hyalella</taxon>
    </lineage>
</organism>
<evidence type="ECO:0000313" key="14">
    <source>
        <dbReference type="RefSeq" id="XP_018024652.1"/>
    </source>
</evidence>
<name>A0A8B7PH56_HYAAZ</name>
<keyword evidence="5" id="KW-0808">Transferase</keyword>
<evidence type="ECO:0000256" key="1">
    <source>
        <dbReference type="ARBA" id="ARBA00004477"/>
    </source>
</evidence>
<keyword evidence="12" id="KW-1185">Reference proteome</keyword>
<gene>
    <name evidence="13 14" type="primary">LOC108680358</name>
</gene>
<dbReference type="GO" id="GO:0052925">
    <property type="term" value="F:dol-P-Man:Man(5)GlcNAc(2)-PP-Dol alpha-1,3-mannosyltransferase activity"/>
    <property type="evidence" value="ECO:0007669"/>
    <property type="project" value="UniProtKB-EC"/>
</dbReference>
<dbReference type="RefSeq" id="XP_018024651.1">
    <property type="nucleotide sequence ID" value="XM_018169162.2"/>
</dbReference>
<dbReference type="PANTHER" id="PTHR12646">
    <property type="entry name" value="NOT56 - RELATED"/>
    <property type="match status" value="1"/>
</dbReference>
<evidence type="ECO:0000256" key="5">
    <source>
        <dbReference type="ARBA" id="ARBA00022679"/>
    </source>
</evidence>
<evidence type="ECO:0000256" key="7">
    <source>
        <dbReference type="ARBA" id="ARBA00022824"/>
    </source>
</evidence>
<keyword evidence="7" id="KW-0256">Endoplasmic reticulum</keyword>
<dbReference type="OrthoDB" id="20028at2759"/>
<dbReference type="InterPro" id="IPR007873">
    <property type="entry name" value="Glycosyltransferase_ALG3"/>
</dbReference>
<dbReference type="AlphaFoldDB" id="A0A8B7PH56"/>
<feature type="transmembrane region" description="Helical" evidence="11">
    <location>
        <begin position="238"/>
        <end position="263"/>
    </location>
</feature>
<feature type="transmembrane region" description="Helical" evidence="11">
    <location>
        <begin position="342"/>
        <end position="361"/>
    </location>
</feature>
<feature type="transmembrane region" description="Helical" evidence="11">
    <location>
        <begin position="205"/>
        <end position="231"/>
    </location>
</feature>
<dbReference type="CTD" id="10195"/>
<feature type="transmembrane region" description="Helical" evidence="11">
    <location>
        <begin position="299"/>
        <end position="321"/>
    </location>
</feature>
<evidence type="ECO:0000256" key="2">
    <source>
        <dbReference type="ARBA" id="ARBA00004922"/>
    </source>
</evidence>
<protein>
    <recommendedName>
        <fullName evidence="3">dolichyl-P-Man:Man5GlcNAc2-PP-dolichol alpha-1,3-mannosyltransferase</fullName>
        <ecNumber evidence="3">2.4.1.258</ecNumber>
    </recommendedName>
</protein>
<dbReference type="GO" id="GO:0005789">
    <property type="term" value="C:endoplasmic reticulum membrane"/>
    <property type="evidence" value="ECO:0007669"/>
    <property type="project" value="UniProtKB-SubCell"/>
</dbReference>
<keyword evidence="8 11" id="KW-1133">Transmembrane helix</keyword>